<evidence type="ECO:0000256" key="2">
    <source>
        <dbReference type="SAM" id="MobiDB-lite"/>
    </source>
</evidence>
<gene>
    <name evidence="3" type="ORF">ACAOBT_LOCUS2781</name>
</gene>
<reference evidence="3" key="1">
    <citation type="submission" date="2022-03" db="EMBL/GenBank/DDBJ databases">
        <authorList>
            <person name="Sayadi A."/>
        </authorList>
    </citation>
    <scope>NUCLEOTIDE SEQUENCE</scope>
</reference>
<dbReference type="Proteomes" id="UP001152888">
    <property type="component" value="Unassembled WGS sequence"/>
</dbReference>
<sequence>MSSETNGNPPTATKRKKNRDKQSLSNSNGFDLSFSNCSNFPFNSTAYLTVPEMSTHYASCLNYTNPTEPISLPVYPLNCHPKYNCPPHHVNWMKGSSKHMTMPNFSQANGDNEYLSLPVGNVDPTDDTCKRSFSDPGLPDESDSGSSFDDCIVQKLTQQVNSLKESNKRLTKEVMELKVEVNMLKQQQSYRHYDRDYEPGMVADIIREVRDAARVREDALLARVKHLIEEKQLGLIVSNKNKNSERISKLEEQMKHLNINNQRSEDINSHFSNITSATEESINSSTKQVLDLEKEALELRKELQNAKAKKEESDKKISQLDLKLATLLRHNEATSASEEDEKTTCSSIENLSVITTATSTSLVQNAPPRVILTGPITDL</sequence>
<dbReference type="AlphaFoldDB" id="A0A9P0JWE1"/>
<dbReference type="EMBL" id="CAKOFQ010006678">
    <property type="protein sequence ID" value="CAH1958687.1"/>
    <property type="molecule type" value="Genomic_DNA"/>
</dbReference>
<feature type="region of interest" description="Disordered" evidence="2">
    <location>
        <begin position="1"/>
        <end position="25"/>
    </location>
</feature>
<proteinExistence type="predicted"/>
<keyword evidence="4" id="KW-1185">Reference proteome</keyword>
<feature type="compositionally biased region" description="Polar residues" evidence="2">
    <location>
        <begin position="1"/>
        <end position="11"/>
    </location>
</feature>
<keyword evidence="1" id="KW-0175">Coiled coil</keyword>
<organism evidence="3 4">
    <name type="scientific">Acanthoscelides obtectus</name>
    <name type="common">Bean weevil</name>
    <name type="synonym">Bruchus obtectus</name>
    <dbReference type="NCBI Taxonomy" id="200917"/>
    <lineage>
        <taxon>Eukaryota</taxon>
        <taxon>Metazoa</taxon>
        <taxon>Ecdysozoa</taxon>
        <taxon>Arthropoda</taxon>
        <taxon>Hexapoda</taxon>
        <taxon>Insecta</taxon>
        <taxon>Pterygota</taxon>
        <taxon>Neoptera</taxon>
        <taxon>Endopterygota</taxon>
        <taxon>Coleoptera</taxon>
        <taxon>Polyphaga</taxon>
        <taxon>Cucujiformia</taxon>
        <taxon>Chrysomeloidea</taxon>
        <taxon>Chrysomelidae</taxon>
        <taxon>Bruchinae</taxon>
        <taxon>Bruchini</taxon>
        <taxon>Acanthoscelides</taxon>
    </lineage>
</organism>
<feature type="coiled-coil region" evidence="1">
    <location>
        <begin position="240"/>
        <end position="323"/>
    </location>
</feature>
<protein>
    <submittedName>
        <fullName evidence="3">Uncharacterized protein</fullName>
    </submittedName>
</protein>
<dbReference type="OrthoDB" id="6621649at2759"/>
<name>A0A9P0JWE1_ACAOB</name>
<evidence type="ECO:0000313" key="3">
    <source>
        <dbReference type="EMBL" id="CAH1958687.1"/>
    </source>
</evidence>
<accession>A0A9P0JWE1</accession>
<evidence type="ECO:0000256" key="1">
    <source>
        <dbReference type="SAM" id="Coils"/>
    </source>
</evidence>
<feature type="coiled-coil region" evidence="1">
    <location>
        <begin position="153"/>
        <end position="187"/>
    </location>
</feature>
<evidence type="ECO:0000313" key="4">
    <source>
        <dbReference type="Proteomes" id="UP001152888"/>
    </source>
</evidence>
<comment type="caution">
    <text evidence="3">The sequence shown here is derived from an EMBL/GenBank/DDBJ whole genome shotgun (WGS) entry which is preliminary data.</text>
</comment>